<dbReference type="STRING" id="206665.SAMN04488516_10544"/>
<dbReference type="InterPro" id="IPR012902">
    <property type="entry name" value="N_methyl_site"/>
</dbReference>
<keyword evidence="3" id="KW-1185">Reference proteome</keyword>
<accession>A0A1H0DJK1</accession>
<dbReference type="AlphaFoldDB" id="A0A1H0DJK1"/>
<dbReference type="Pfam" id="PF07963">
    <property type="entry name" value="N_methyl"/>
    <property type="match status" value="1"/>
</dbReference>
<organism evidence="2 3">
    <name type="scientific">Desulfonauticus submarinus</name>
    <dbReference type="NCBI Taxonomy" id="206665"/>
    <lineage>
        <taxon>Bacteria</taxon>
        <taxon>Pseudomonadati</taxon>
        <taxon>Thermodesulfobacteriota</taxon>
        <taxon>Desulfovibrionia</taxon>
        <taxon>Desulfovibrionales</taxon>
        <taxon>Desulfonauticaceae</taxon>
        <taxon>Desulfonauticus</taxon>
    </lineage>
</organism>
<dbReference type="NCBIfam" id="TIGR02532">
    <property type="entry name" value="IV_pilin_GFxxxE"/>
    <property type="match status" value="1"/>
</dbReference>
<evidence type="ECO:0000256" key="1">
    <source>
        <dbReference type="SAM" id="Phobius"/>
    </source>
</evidence>
<sequence>MKNKKGFTLLEIVLVLIIIGIVALFSSFGLIEVVNKYVNTKQNTEYSLKLNIAVSRIFLELKNLDSIISYTTNSIIYTRDTRRYTYALGLVGTELKLNNTNEYPSEAKGYILLDRVKSFSLKPEKSDGSSWQTTDSISDLAQIKVNIKLDTSPEIEITFSINPWFNDTYNGPR</sequence>
<keyword evidence="1" id="KW-0812">Transmembrane</keyword>
<keyword evidence="1" id="KW-0472">Membrane</keyword>
<dbReference type="Proteomes" id="UP000199602">
    <property type="component" value="Unassembled WGS sequence"/>
</dbReference>
<protein>
    <submittedName>
        <fullName evidence="2">Prepilin-type N-terminal cleavage/methylation domain-containing protein</fullName>
    </submittedName>
</protein>
<feature type="transmembrane region" description="Helical" evidence="1">
    <location>
        <begin position="12"/>
        <end position="31"/>
    </location>
</feature>
<evidence type="ECO:0000313" key="2">
    <source>
        <dbReference type="EMBL" id="SDN70238.1"/>
    </source>
</evidence>
<dbReference type="InterPro" id="IPR045584">
    <property type="entry name" value="Pilin-like"/>
</dbReference>
<name>A0A1H0DJK1_9BACT</name>
<proteinExistence type="predicted"/>
<dbReference type="SUPFAM" id="SSF54523">
    <property type="entry name" value="Pili subunits"/>
    <property type="match status" value="1"/>
</dbReference>
<dbReference type="EMBL" id="FNIN01000005">
    <property type="protein sequence ID" value="SDN70238.1"/>
    <property type="molecule type" value="Genomic_DNA"/>
</dbReference>
<reference evidence="2 3" key="1">
    <citation type="submission" date="2016-10" db="EMBL/GenBank/DDBJ databases">
        <authorList>
            <person name="de Groot N.N."/>
        </authorList>
    </citation>
    <scope>NUCLEOTIDE SEQUENCE [LARGE SCALE GENOMIC DNA]</scope>
    <source>
        <strain evidence="2 3">DSM 15269</strain>
    </source>
</reference>
<evidence type="ECO:0000313" key="3">
    <source>
        <dbReference type="Proteomes" id="UP000199602"/>
    </source>
</evidence>
<dbReference type="RefSeq" id="WP_092065041.1">
    <property type="nucleotide sequence ID" value="NZ_FNIN01000005.1"/>
</dbReference>
<keyword evidence="1" id="KW-1133">Transmembrane helix</keyword>
<gene>
    <name evidence="2" type="ORF">SAMN04488516_10544</name>
</gene>